<evidence type="ECO:0000313" key="5">
    <source>
        <dbReference type="Proteomes" id="UP001527925"/>
    </source>
</evidence>
<keyword evidence="5" id="KW-1185">Reference proteome</keyword>
<comment type="similarity">
    <text evidence="1">Belongs to the Integrator subunit 7 family.</text>
</comment>
<evidence type="ECO:0000259" key="3">
    <source>
        <dbReference type="Pfam" id="PF24436"/>
    </source>
</evidence>
<dbReference type="PANTHER" id="PTHR13322:SF2">
    <property type="entry name" value="INTEGRATOR COMPLEX SUBUNIT 7"/>
    <property type="match status" value="1"/>
</dbReference>
<feature type="compositionally biased region" description="Pro residues" evidence="2">
    <location>
        <begin position="214"/>
        <end position="233"/>
    </location>
</feature>
<dbReference type="InterPro" id="IPR056516">
    <property type="entry name" value="INTS7_N"/>
</dbReference>
<gene>
    <name evidence="4" type="primary">INTS7</name>
    <name evidence="4" type="ORF">HK105_207241</name>
</gene>
<dbReference type="PANTHER" id="PTHR13322">
    <property type="entry name" value="C1ORF73 PROTEIN"/>
    <property type="match status" value="1"/>
</dbReference>
<dbReference type="InterPro" id="IPR033060">
    <property type="entry name" value="INTS7"/>
</dbReference>
<feature type="region of interest" description="Disordered" evidence="2">
    <location>
        <begin position="214"/>
        <end position="276"/>
    </location>
</feature>
<feature type="compositionally biased region" description="Low complexity" evidence="2">
    <location>
        <begin position="261"/>
        <end position="276"/>
    </location>
</feature>
<accession>A0ABR4N150</accession>
<evidence type="ECO:0000256" key="1">
    <source>
        <dbReference type="ARBA" id="ARBA00008565"/>
    </source>
</evidence>
<dbReference type="SUPFAM" id="SSF48371">
    <property type="entry name" value="ARM repeat"/>
    <property type="match status" value="1"/>
</dbReference>
<evidence type="ECO:0000313" key="4">
    <source>
        <dbReference type="EMBL" id="KAL2913239.1"/>
    </source>
</evidence>
<dbReference type="Pfam" id="PF24436">
    <property type="entry name" value="INTS7_N"/>
    <property type="match status" value="1"/>
</dbReference>
<name>A0ABR4N150_9FUNG</name>
<feature type="domain" description="Integrator complex subunit 7 N-terminal" evidence="3">
    <location>
        <begin position="15"/>
        <end position="213"/>
    </location>
</feature>
<dbReference type="EMBL" id="JADGIZ020000049">
    <property type="protein sequence ID" value="KAL2913239.1"/>
    <property type="molecule type" value="Genomic_DNA"/>
</dbReference>
<organism evidence="4 5">
    <name type="scientific">Polyrhizophydium stewartii</name>
    <dbReference type="NCBI Taxonomy" id="2732419"/>
    <lineage>
        <taxon>Eukaryota</taxon>
        <taxon>Fungi</taxon>
        <taxon>Fungi incertae sedis</taxon>
        <taxon>Chytridiomycota</taxon>
        <taxon>Chytridiomycota incertae sedis</taxon>
        <taxon>Chytridiomycetes</taxon>
        <taxon>Rhizophydiales</taxon>
        <taxon>Rhizophydiales incertae sedis</taxon>
        <taxon>Polyrhizophydium</taxon>
    </lineage>
</organism>
<reference evidence="4 5" key="1">
    <citation type="submission" date="2023-09" db="EMBL/GenBank/DDBJ databases">
        <title>Pangenome analysis of Batrachochytrium dendrobatidis and related Chytrids.</title>
        <authorList>
            <person name="Yacoub M.N."/>
            <person name="Stajich J.E."/>
            <person name="James T.Y."/>
        </authorList>
    </citation>
    <scope>NUCLEOTIDE SEQUENCE [LARGE SCALE GENOMIC DNA]</scope>
    <source>
        <strain evidence="4 5">JEL0888</strain>
    </source>
</reference>
<sequence>MAADDPARALRWLLDTDAAWRSARTDLRAAALLLLPDRLDREPAPAVIKPVFLKLSDSNDMRVVLATVIRQCARHIAVIPDAAEIMRRILIVVGSNDPCARSLSLMVLGYIAQAARDRTDIHYRIFKELDSPTQREVAAAVHAVDNIWPFRRGTALLRSLQIMSDAIKLAERFDDQGNIALRLVHVLRNSDKDFHLATHAAQLCASLAAATPPKPLPAPGTPKTLPAPAPAEPARPDPGAASQSDDDMDLDEPSASVAPLPAESTTTAPVPAAPTLPAALPDSRAVAIERTLMMLAHKFPAMIPARISATLTALADPATDPALRIAMLQNMAAIAAAHPHFFQPLDISALMALLSKNPPPASPPARLPAWLARERVLTARILRLLSNDDVLFRVALASHRLADEIVAYLARAMPAAGVTADEAPVVLNMARVTSAALAVCTTSDLKSLLAGPGTLLMNRLVLKALPALADNAVAFGQTVSAAWALAEAIGQSERSWIVKTLVNNRQALRALVRLWSQSPGKFDLAPLAWAREKAFNTLLSGGHDPKTMIEYMRCLLSAADASQADLLSLVNTFNQKLSAQWIKHDDCIWYALRMIEEQLVAGLADAFYARIDLTVYEVDSPVVLAWLRTIECLRAMSLGAVRLKHIGIDKQKWLKAARWGELDEALVHLRLSATLGMPRPFQTRFVELLRDLTSAAVAVWTRWRNCRPRGSGVYEDSVGTPHPSMRARFERLARAFDELPECFFGMDAESEDITAYYAIVCRALADMCDRDSGMPYFAIHLARRVTKHVEQNPGVCNARQLVGIRDFALSMPSRFDDSLLPPLFAYRPIPRFFFRSTKPVQFKVEISPLPKPGHALVLRRRMMLVVRFEGSLSFSEADAPKWRDGAAVRFDVSILGPDGVEIMATSTTCTTQPPAGYFSTSCTISTDTLTPRFQVSVRMSLTTPPAMLAPGVAARSWRLGHAESFSVRLLEADAPL</sequence>
<dbReference type="Proteomes" id="UP001527925">
    <property type="component" value="Unassembled WGS sequence"/>
</dbReference>
<protein>
    <submittedName>
        <fullName evidence="4">Integrator complex subunit 7</fullName>
    </submittedName>
</protein>
<comment type="caution">
    <text evidence="4">The sequence shown here is derived from an EMBL/GenBank/DDBJ whole genome shotgun (WGS) entry which is preliminary data.</text>
</comment>
<evidence type="ECO:0000256" key="2">
    <source>
        <dbReference type="SAM" id="MobiDB-lite"/>
    </source>
</evidence>
<proteinExistence type="inferred from homology"/>
<dbReference type="InterPro" id="IPR016024">
    <property type="entry name" value="ARM-type_fold"/>
</dbReference>